<dbReference type="EMBL" id="KE356560">
    <property type="protein sequence ID" value="ERG91184.1"/>
    <property type="molecule type" value="Genomic_DNA"/>
</dbReference>
<dbReference type="Gene3D" id="3.40.1160.10">
    <property type="entry name" value="Acetylglutamate kinase-like"/>
    <property type="match status" value="2"/>
</dbReference>
<keyword evidence="4 8" id="KW-0808">Transferase</keyword>
<dbReference type="GO" id="GO:0055129">
    <property type="term" value="P:L-proline biosynthetic process"/>
    <property type="evidence" value="ECO:0007669"/>
    <property type="project" value="UniProtKB-UniRule"/>
</dbReference>
<evidence type="ECO:0000256" key="2">
    <source>
        <dbReference type="ARBA" id="ARBA00022605"/>
    </source>
</evidence>
<evidence type="ECO:0000256" key="5">
    <source>
        <dbReference type="ARBA" id="ARBA00022741"/>
    </source>
</evidence>
<keyword evidence="7 8" id="KW-0067">ATP-binding</keyword>
<proteinExistence type="inferred from homology"/>
<evidence type="ECO:0000256" key="4">
    <source>
        <dbReference type="ARBA" id="ARBA00022679"/>
    </source>
</evidence>
<evidence type="ECO:0000256" key="7">
    <source>
        <dbReference type="ARBA" id="ARBA00022840"/>
    </source>
</evidence>
<dbReference type="NCBIfam" id="TIGR01027">
    <property type="entry name" value="proB"/>
    <property type="match status" value="1"/>
</dbReference>
<protein>
    <recommendedName>
        <fullName evidence="8">Glutamate 5-kinase</fullName>
        <ecNumber evidence="8">2.7.2.11</ecNumber>
    </recommendedName>
    <alternativeName>
        <fullName evidence="8">Gamma-glutamyl kinase</fullName>
        <shortName evidence="8">GK</shortName>
    </alternativeName>
</protein>
<evidence type="ECO:0000259" key="10">
    <source>
        <dbReference type="Pfam" id="PF00696"/>
    </source>
</evidence>
<dbReference type="InterPro" id="IPR041739">
    <property type="entry name" value="G5K_ProB"/>
</dbReference>
<evidence type="ECO:0000256" key="1">
    <source>
        <dbReference type="ARBA" id="ARBA00022490"/>
    </source>
</evidence>
<reference evidence="11 12" key="1">
    <citation type="journal article" date="2013" name="PLoS ONE">
        <title>Assembly-driven community genomics of a hypersaline microbial ecosystem.</title>
        <authorList>
            <person name="Podell S."/>
            <person name="Ugalde J.A."/>
            <person name="Narasingarao P."/>
            <person name="Banfield J.F."/>
            <person name="Heidelberg K.B."/>
            <person name="Allen E.E."/>
        </authorList>
    </citation>
    <scope>NUCLEOTIDE SEQUENCE [LARGE SCALE GENOMIC DNA]</scope>
    <source>
        <strain evidence="12">J07HQW1</strain>
    </source>
</reference>
<name>U1MN07_9EURY</name>
<organism evidence="11 12">
    <name type="scientific">Haloquadratum walsbyi J07HQW1</name>
    <dbReference type="NCBI Taxonomy" id="1238424"/>
    <lineage>
        <taxon>Archaea</taxon>
        <taxon>Methanobacteriati</taxon>
        <taxon>Methanobacteriota</taxon>
        <taxon>Stenosarchaea group</taxon>
        <taxon>Halobacteria</taxon>
        <taxon>Halobacteriales</taxon>
        <taxon>Haloferacaceae</taxon>
        <taxon>Haloquadratum</taxon>
    </lineage>
</organism>
<keyword evidence="6 8" id="KW-0418">Kinase</keyword>
<dbReference type="PRINTS" id="PR00474">
    <property type="entry name" value="GLU5KINASE"/>
</dbReference>
<evidence type="ECO:0000256" key="9">
    <source>
        <dbReference type="SAM" id="MobiDB-lite"/>
    </source>
</evidence>
<dbReference type="InterPro" id="IPR001057">
    <property type="entry name" value="Glu/AcGlu_kinase"/>
</dbReference>
<dbReference type="Pfam" id="PF00696">
    <property type="entry name" value="AA_kinase"/>
    <property type="match status" value="1"/>
</dbReference>
<feature type="binding site" evidence="8">
    <location>
        <position position="216"/>
    </location>
    <ligand>
        <name>substrate</name>
    </ligand>
</feature>
<dbReference type="STRING" id="1238424.J07HQW1_01216"/>
<dbReference type="CDD" id="cd04242">
    <property type="entry name" value="AAK_G5K_ProB"/>
    <property type="match status" value="1"/>
</dbReference>
<keyword evidence="2 8" id="KW-0028">Amino-acid biosynthesis</keyword>
<evidence type="ECO:0000256" key="8">
    <source>
        <dbReference type="HAMAP-Rule" id="MF_00456"/>
    </source>
</evidence>
<comment type="catalytic activity">
    <reaction evidence="8">
        <text>L-glutamate + ATP = L-glutamyl 5-phosphate + ADP</text>
        <dbReference type="Rhea" id="RHEA:14877"/>
        <dbReference type="ChEBI" id="CHEBI:29985"/>
        <dbReference type="ChEBI" id="CHEBI:30616"/>
        <dbReference type="ChEBI" id="CHEBI:58274"/>
        <dbReference type="ChEBI" id="CHEBI:456216"/>
        <dbReference type="EC" id="2.7.2.11"/>
    </reaction>
</comment>
<feature type="compositionally biased region" description="Acidic residues" evidence="9">
    <location>
        <begin position="13"/>
        <end position="24"/>
    </location>
</feature>
<feature type="binding site" evidence="8">
    <location>
        <begin position="236"/>
        <end position="237"/>
    </location>
    <ligand>
        <name>ATP</name>
        <dbReference type="ChEBI" id="CHEBI:30616"/>
    </ligand>
</feature>
<feature type="region of interest" description="Disordered" evidence="9">
    <location>
        <begin position="1"/>
        <end position="62"/>
    </location>
</feature>
<comment type="subcellular location">
    <subcellularLocation>
        <location evidence="8">Cytoplasm</location>
    </subcellularLocation>
</comment>
<feature type="binding site" evidence="8">
    <location>
        <position position="118"/>
    </location>
    <ligand>
        <name>substrate</name>
    </ligand>
</feature>
<dbReference type="HOGENOM" id="CLU_025400_0_0_2"/>
<feature type="compositionally biased region" description="Low complexity" evidence="9">
    <location>
        <begin position="40"/>
        <end position="60"/>
    </location>
</feature>
<comment type="similarity">
    <text evidence="8">Belongs to the glutamate 5-kinase family.</text>
</comment>
<feature type="compositionally biased region" description="Basic and acidic residues" evidence="9">
    <location>
        <begin position="1"/>
        <end position="12"/>
    </location>
</feature>
<dbReference type="FunFam" id="3.40.1160.10:FF:000006">
    <property type="entry name" value="Glutamate 5-kinase"/>
    <property type="match status" value="1"/>
</dbReference>
<dbReference type="PANTHER" id="PTHR43654">
    <property type="entry name" value="GLUTAMATE 5-KINASE"/>
    <property type="match status" value="1"/>
</dbReference>
<dbReference type="AlphaFoldDB" id="U1MN07"/>
<dbReference type="GO" id="GO:0005524">
    <property type="term" value="F:ATP binding"/>
    <property type="evidence" value="ECO:0007669"/>
    <property type="project" value="UniProtKB-KW"/>
</dbReference>
<dbReference type="GO" id="GO:0004349">
    <property type="term" value="F:glutamate 5-kinase activity"/>
    <property type="evidence" value="ECO:0007669"/>
    <property type="project" value="UniProtKB-UniRule"/>
</dbReference>
<evidence type="ECO:0000313" key="11">
    <source>
        <dbReference type="EMBL" id="ERG91184.1"/>
    </source>
</evidence>
<dbReference type="Proteomes" id="UP000030649">
    <property type="component" value="Unassembled WGS sequence"/>
</dbReference>
<dbReference type="GO" id="GO:0005829">
    <property type="term" value="C:cytosol"/>
    <property type="evidence" value="ECO:0007669"/>
    <property type="project" value="TreeGrafter"/>
</dbReference>
<keyword evidence="3 8" id="KW-0641">Proline biosynthesis</keyword>
<keyword evidence="5 8" id="KW-0547">Nucleotide-binding</keyword>
<gene>
    <name evidence="8" type="primary">proB</name>
    <name evidence="11" type="ORF">J07HQW1_01216</name>
</gene>
<comment type="pathway">
    <text evidence="8">Amino-acid biosynthesis; L-proline biosynthesis; L-glutamate 5-semialdehyde from L-glutamate: step 1/2.</text>
</comment>
<feature type="binding site" evidence="8">
    <location>
        <position position="78"/>
    </location>
    <ligand>
        <name>ATP</name>
        <dbReference type="ChEBI" id="CHEBI:30616"/>
    </ligand>
</feature>
<sequence length="333" mass="35604">MSERRGTGHESESGSESESEDTSCESELSVTEHTHSNPKSSSEQTSSQTSASTQTSVPQTAVDKARHLAATADRVVVKAGTNSLTDATSNLDDEKLDKLVDDVADLIEHGKDVILVSSGAIGAGKGRAGYAADDTVEESQALSTIGQSHLMRRYTESFERYGLTVAQILITDHDLEDMERFTNFKNTIETLLSWNVVPIINENDAVATEEIRIGDNDMLSSSLAIGVESDLLVILTDVGGVYTGNPKQNANARRISAVGANYDEVESIIEVSSESTFGGIQTKVRGARAVSEHGIPAVIARSTEPDVLQQITTETAVGTIFVPIDNQSNTETK</sequence>
<dbReference type="InterPro" id="IPR005715">
    <property type="entry name" value="Glu_5kinase/COase_Synthase"/>
</dbReference>
<comment type="function">
    <text evidence="8">Catalyzes the transfer of a phosphate group to glutamate to form L-glutamate 5-phosphate.</text>
</comment>
<feature type="domain" description="Aspartate/glutamate/uridylate kinase" evidence="10">
    <location>
        <begin position="74"/>
        <end position="300"/>
    </location>
</feature>
<comment type="caution">
    <text evidence="8">Lacks conserved residue(s) required for the propagation of feature annotation.</text>
</comment>
<feature type="binding site" evidence="8">
    <location>
        <position position="204"/>
    </location>
    <ligand>
        <name>substrate</name>
    </ligand>
</feature>
<dbReference type="SUPFAM" id="SSF53633">
    <property type="entry name" value="Carbamate kinase-like"/>
    <property type="match status" value="1"/>
</dbReference>
<dbReference type="PANTHER" id="PTHR43654:SF1">
    <property type="entry name" value="ISOPENTENYL PHOSPHATE KINASE"/>
    <property type="match status" value="1"/>
</dbReference>
<accession>U1MN07</accession>
<keyword evidence="1 8" id="KW-0963">Cytoplasm</keyword>
<evidence type="ECO:0000256" key="3">
    <source>
        <dbReference type="ARBA" id="ARBA00022650"/>
    </source>
</evidence>
<dbReference type="InterPro" id="IPR001048">
    <property type="entry name" value="Asp/Glu/Uridylate_kinase"/>
</dbReference>
<evidence type="ECO:0000256" key="6">
    <source>
        <dbReference type="ARBA" id="ARBA00022777"/>
    </source>
</evidence>
<dbReference type="HAMAP" id="MF_00456">
    <property type="entry name" value="ProB"/>
    <property type="match status" value="1"/>
</dbReference>
<dbReference type="UniPathway" id="UPA00098">
    <property type="reaction ID" value="UER00359"/>
</dbReference>
<dbReference type="EC" id="2.7.2.11" evidence="8"/>
<evidence type="ECO:0000313" key="12">
    <source>
        <dbReference type="Proteomes" id="UP000030649"/>
    </source>
</evidence>
<dbReference type="InterPro" id="IPR036393">
    <property type="entry name" value="AceGlu_kinase-like_sf"/>
</dbReference>